<name>A0A4Z0R8B7_9FIRM</name>
<reference evidence="2 3" key="1">
    <citation type="submission" date="2019-03" db="EMBL/GenBank/DDBJ databases">
        <title>Draft Genome Sequence of Desulfosporosinus fructosivorans Strain 63.6F, Isolated from Marine Sediment in the Baltic Sea.</title>
        <authorList>
            <person name="Hausmann B."/>
            <person name="Vandieken V."/>
            <person name="Pjevac P."/>
            <person name="Schreck K."/>
            <person name="Herbold C.W."/>
            <person name="Loy A."/>
        </authorList>
    </citation>
    <scope>NUCLEOTIDE SEQUENCE [LARGE SCALE GENOMIC DNA]</scope>
    <source>
        <strain evidence="2 3">63.6F</strain>
    </source>
</reference>
<accession>A0A4Z0R8B7</accession>
<evidence type="ECO:0000313" key="3">
    <source>
        <dbReference type="Proteomes" id="UP000298460"/>
    </source>
</evidence>
<keyword evidence="3" id="KW-1185">Reference proteome</keyword>
<organism evidence="2 3">
    <name type="scientific">Desulfosporosinus fructosivorans</name>
    <dbReference type="NCBI Taxonomy" id="2018669"/>
    <lineage>
        <taxon>Bacteria</taxon>
        <taxon>Bacillati</taxon>
        <taxon>Bacillota</taxon>
        <taxon>Clostridia</taxon>
        <taxon>Eubacteriales</taxon>
        <taxon>Desulfitobacteriaceae</taxon>
        <taxon>Desulfosporosinus</taxon>
    </lineage>
</organism>
<evidence type="ECO:0000313" key="2">
    <source>
        <dbReference type="EMBL" id="TGE38499.1"/>
    </source>
</evidence>
<dbReference type="EMBL" id="SPQQ01000003">
    <property type="protein sequence ID" value="TGE38499.1"/>
    <property type="molecule type" value="Genomic_DNA"/>
</dbReference>
<dbReference type="RefSeq" id="WP_135546610.1">
    <property type="nucleotide sequence ID" value="NZ_SPQQ01000003.1"/>
</dbReference>
<sequence>MDDNERNSPIQSVQPVRKIRAQIFKRERRELMYLYERARQGQASKRKKPSIRQTELLTSDASTPAEIEQDFLDYKTDLKNRLTFDRAQLLSEDLSSD</sequence>
<dbReference type="Proteomes" id="UP000298460">
    <property type="component" value="Unassembled WGS sequence"/>
</dbReference>
<feature type="compositionally biased region" description="Polar residues" evidence="1">
    <location>
        <begin position="51"/>
        <end position="60"/>
    </location>
</feature>
<feature type="region of interest" description="Disordered" evidence="1">
    <location>
        <begin position="39"/>
        <end position="60"/>
    </location>
</feature>
<proteinExistence type="predicted"/>
<gene>
    <name evidence="2" type="ORF">E4K67_11250</name>
</gene>
<comment type="caution">
    <text evidence="2">The sequence shown here is derived from an EMBL/GenBank/DDBJ whole genome shotgun (WGS) entry which is preliminary data.</text>
</comment>
<protein>
    <submittedName>
        <fullName evidence="2">Uncharacterized protein</fullName>
    </submittedName>
</protein>
<dbReference type="AlphaFoldDB" id="A0A4Z0R8B7"/>
<evidence type="ECO:0000256" key="1">
    <source>
        <dbReference type="SAM" id="MobiDB-lite"/>
    </source>
</evidence>